<reference evidence="12 13" key="1">
    <citation type="submission" date="2021-03" db="EMBL/GenBank/DDBJ databases">
        <title>Pseudidiomarina terrestris, a new bacterium isolated from saline soil.</title>
        <authorList>
            <person name="Galisteo C."/>
            <person name="De La Haba R."/>
            <person name="Sanchez-Porro C."/>
            <person name="Ventosa A."/>
        </authorList>
    </citation>
    <scope>NUCLEOTIDE SEQUENCE [LARGE SCALE GENOMIC DNA]</scope>
    <source>
        <strain evidence="12 13">1APP75-32.1</strain>
    </source>
</reference>
<comment type="catalytic activity">
    <reaction evidence="4 8">
        <text>L-methionyl-[protein] + [thioredoxin]-disulfide + H2O = L-methionyl-(S)-S-oxide-[protein] + [thioredoxin]-dithiol</text>
        <dbReference type="Rhea" id="RHEA:14217"/>
        <dbReference type="Rhea" id="RHEA-COMP:10698"/>
        <dbReference type="Rhea" id="RHEA-COMP:10700"/>
        <dbReference type="Rhea" id="RHEA-COMP:12313"/>
        <dbReference type="Rhea" id="RHEA-COMP:12315"/>
        <dbReference type="ChEBI" id="CHEBI:15377"/>
        <dbReference type="ChEBI" id="CHEBI:16044"/>
        <dbReference type="ChEBI" id="CHEBI:29950"/>
        <dbReference type="ChEBI" id="CHEBI:44120"/>
        <dbReference type="ChEBI" id="CHEBI:50058"/>
        <dbReference type="EC" id="1.8.4.11"/>
    </reaction>
</comment>
<dbReference type="PANTHER" id="PTHR43774:SF1">
    <property type="entry name" value="PEPTIDE METHIONINE SULFOXIDE REDUCTASE MSRA 2"/>
    <property type="match status" value="1"/>
</dbReference>
<comment type="caution">
    <text evidence="12">The sequence shown here is derived from an EMBL/GenBank/DDBJ whole genome shotgun (WGS) entry which is preliminary data.</text>
</comment>
<dbReference type="EC" id="1.8.4.12" evidence="7"/>
<evidence type="ECO:0000256" key="6">
    <source>
        <dbReference type="ARBA" id="ARBA00048782"/>
    </source>
</evidence>
<evidence type="ECO:0000256" key="5">
    <source>
        <dbReference type="ARBA" id="ARBA00048488"/>
    </source>
</evidence>
<dbReference type="EC" id="1.8.4.11" evidence="8"/>
<dbReference type="InterPro" id="IPR011057">
    <property type="entry name" value="Mss4-like_sf"/>
</dbReference>
<comment type="catalytic activity">
    <reaction evidence="6 8">
        <text>[thioredoxin]-disulfide + L-methionine + H2O = L-methionine (S)-S-oxide + [thioredoxin]-dithiol</text>
        <dbReference type="Rhea" id="RHEA:19993"/>
        <dbReference type="Rhea" id="RHEA-COMP:10698"/>
        <dbReference type="Rhea" id="RHEA-COMP:10700"/>
        <dbReference type="ChEBI" id="CHEBI:15377"/>
        <dbReference type="ChEBI" id="CHEBI:29950"/>
        <dbReference type="ChEBI" id="CHEBI:50058"/>
        <dbReference type="ChEBI" id="CHEBI:57844"/>
        <dbReference type="ChEBI" id="CHEBI:58772"/>
        <dbReference type="EC" id="1.8.4.11"/>
    </reaction>
</comment>
<feature type="domain" description="MsrB" evidence="11">
    <location>
        <begin position="246"/>
        <end position="368"/>
    </location>
</feature>
<evidence type="ECO:0000256" key="1">
    <source>
        <dbReference type="ARBA" id="ARBA00023002"/>
    </source>
</evidence>
<feature type="chain" id="PRO_5043386887" description="Multifunctional fusion protein" evidence="10">
    <location>
        <begin position="22"/>
        <end position="387"/>
    </location>
</feature>
<evidence type="ECO:0000256" key="4">
    <source>
        <dbReference type="ARBA" id="ARBA00047806"/>
    </source>
</evidence>
<evidence type="ECO:0000256" key="7">
    <source>
        <dbReference type="HAMAP-Rule" id="MF_01400"/>
    </source>
</evidence>
<dbReference type="Gene3D" id="2.170.150.20">
    <property type="entry name" value="Peptide methionine sulfoxide reductase"/>
    <property type="match status" value="1"/>
</dbReference>
<dbReference type="GO" id="GO:0033743">
    <property type="term" value="F:peptide-methionine (R)-S-oxide reductase activity"/>
    <property type="evidence" value="ECO:0007669"/>
    <property type="project" value="UniProtKB-UniRule"/>
</dbReference>
<dbReference type="InterPro" id="IPR002579">
    <property type="entry name" value="Met_Sox_Rdtase_MsrB_dom"/>
</dbReference>
<dbReference type="EMBL" id="JAGGJB010000002">
    <property type="protein sequence ID" value="MDN7124235.1"/>
    <property type="molecule type" value="Genomic_DNA"/>
</dbReference>
<feature type="active site" description="Nucleophile" evidence="7">
    <location>
        <position position="357"/>
    </location>
</feature>
<evidence type="ECO:0000313" key="13">
    <source>
        <dbReference type="Proteomes" id="UP001169492"/>
    </source>
</evidence>
<proteinExistence type="inferred from homology"/>
<dbReference type="SUPFAM" id="SSF55068">
    <property type="entry name" value="Peptide methionine sulfoxide reductase"/>
    <property type="match status" value="1"/>
</dbReference>
<dbReference type="GO" id="GO:0008113">
    <property type="term" value="F:peptide-methionine (S)-S-oxide reductase activity"/>
    <property type="evidence" value="ECO:0007669"/>
    <property type="project" value="UniProtKB-UniRule"/>
</dbReference>
<dbReference type="NCBIfam" id="TIGR00401">
    <property type="entry name" value="msrA"/>
    <property type="match status" value="1"/>
</dbReference>
<protein>
    <recommendedName>
        <fullName evidence="7 8">Multifunctional fusion protein</fullName>
    </recommendedName>
    <domain>
        <recommendedName>
            <fullName evidence="8">Peptide methionine sulfoxide reductase MsrA</fullName>
            <shortName evidence="8">Protein-methionine-S-oxide reductase</shortName>
            <ecNumber evidence="8">1.8.4.11</ecNumber>
        </recommendedName>
        <alternativeName>
            <fullName evidence="8">Peptide-methionine (S)-S-oxide reductase</fullName>
            <shortName evidence="8">Peptide Met(O) reductase</shortName>
        </alternativeName>
    </domain>
    <domain>
        <recommendedName>
            <fullName evidence="7">Peptide methionine sulfoxide reductase MsrB</fullName>
            <ecNumber evidence="7">1.8.4.12</ecNumber>
        </recommendedName>
        <alternativeName>
            <fullName evidence="7">Peptide-methionine (R)-S-oxide reductase</fullName>
        </alternativeName>
    </domain>
</protein>
<dbReference type="HAMAP" id="MF_01400">
    <property type="entry name" value="MsrB"/>
    <property type="match status" value="1"/>
</dbReference>
<feature type="compositionally biased region" description="Polar residues" evidence="9">
    <location>
        <begin position="222"/>
        <end position="237"/>
    </location>
</feature>
<feature type="region of interest" description="Disordered" evidence="9">
    <location>
        <begin position="217"/>
        <end position="238"/>
    </location>
</feature>
<dbReference type="AlphaFoldDB" id="A0AAW7QVF4"/>
<dbReference type="RefSeq" id="WP_301720404.1">
    <property type="nucleotide sequence ID" value="NZ_JAGGJB010000002.1"/>
</dbReference>
<comment type="similarity">
    <text evidence="7">Belongs to the MsrB Met sulfoxide reductase family.</text>
</comment>
<dbReference type="FunFam" id="2.170.150.20:FF:000003">
    <property type="entry name" value="Peptide methionine sulfoxide reductase MsrB"/>
    <property type="match status" value="1"/>
</dbReference>
<comment type="catalytic activity">
    <reaction evidence="5 7">
        <text>L-methionyl-[protein] + [thioredoxin]-disulfide + H2O = L-methionyl-(R)-S-oxide-[protein] + [thioredoxin]-dithiol</text>
        <dbReference type="Rhea" id="RHEA:24164"/>
        <dbReference type="Rhea" id="RHEA-COMP:10698"/>
        <dbReference type="Rhea" id="RHEA-COMP:10700"/>
        <dbReference type="Rhea" id="RHEA-COMP:12313"/>
        <dbReference type="Rhea" id="RHEA-COMP:12314"/>
        <dbReference type="ChEBI" id="CHEBI:15377"/>
        <dbReference type="ChEBI" id="CHEBI:16044"/>
        <dbReference type="ChEBI" id="CHEBI:29950"/>
        <dbReference type="ChEBI" id="CHEBI:45764"/>
        <dbReference type="ChEBI" id="CHEBI:50058"/>
        <dbReference type="EC" id="1.8.4.12"/>
    </reaction>
</comment>
<evidence type="ECO:0000256" key="9">
    <source>
        <dbReference type="SAM" id="MobiDB-lite"/>
    </source>
</evidence>
<evidence type="ECO:0000256" key="10">
    <source>
        <dbReference type="SAM" id="SignalP"/>
    </source>
</evidence>
<keyword evidence="1 7" id="KW-0560">Oxidoreductase</keyword>
<dbReference type="SUPFAM" id="SSF51316">
    <property type="entry name" value="Mss4-like"/>
    <property type="match status" value="1"/>
</dbReference>
<dbReference type="Proteomes" id="UP001169492">
    <property type="component" value="Unassembled WGS sequence"/>
</dbReference>
<comment type="function">
    <text evidence="3 8">Has an important function as a repair enzyme for proteins that have been inactivated by oxidation. Catalyzes the reversible oxidation-reduction of methionine sulfoxide in proteins to methionine.</text>
</comment>
<feature type="signal peptide" evidence="10">
    <location>
        <begin position="1"/>
        <end position="21"/>
    </location>
</feature>
<dbReference type="Gene3D" id="3.30.1060.10">
    <property type="entry name" value="Peptide methionine sulphoxide reductase MsrA"/>
    <property type="match status" value="1"/>
</dbReference>
<dbReference type="HAMAP" id="MF_01401">
    <property type="entry name" value="MsrA"/>
    <property type="match status" value="1"/>
</dbReference>
<dbReference type="PANTHER" id="PTHR43774">
    <property type="entry name" value="PEPTIDE METHIONINE SULFOXIDE REDUCTASE"/>
    <property type="match status" value="1"/>
</dbReference>
<name>A0AAW7QVF4_9GAMM</name>
<dbReference type="Pfam" id="PF01625">
    <property type="entry name" value="PMSR"/>
    <property type="match status" value="1"/>
</dbReference>
<dbReference type="NCBIfam" id="TIGR00357">
    <property type="entry name" value="peptide-methionine (R)-S-oxide reductase MsrB"/>
    <property type="match status" value="1"/>
</dbReference>
<evidence type="ECO:0000313" key="12">
    <source>
        <dbReference type="EMBL" id="MDN7124235.1"/>
    </source>
</evidence>
<gene>
    <name evidence="7 12" type="primary">msrB</name>
    <name evidence="8" type="synonym">msrA</name>
    <name evidence="12" type="ORF">J6I90_05025</name>
</gene>
<comment type="similarity">
    <text evidence="8">Belongs to the MsrA Met sulfoxide reductase family.</text>
</comment>
<evidence type="ECO:0000256" key="3">
    <source>
        <dbReference type="ARBA" id="ARBA00024679"/>
    </source>
</evidence>
<evidence type="ECO:0000256" key="2">
    <source>
        <dbReference type="ARBA" id="ARBA00023268"/>
    </source>
</evidence>
<dbReference type="PROSITE" id="PS51790">
    <property type="entry name" value="MSRB"/>
    <property type="match status" value="1"/>
</dbReference>
<dbReference type="InterPro" id="IPR002569">
    <property type="entry name" value="Met_Sox_Rdtase_MsrA_dom"/>
</dbReference>
<keyword evidence="2" id="KW-0511">Multifunctional enzyme</keyword>
<accession>A0AAW7QVF4</accession>
<feature type="active site" evidence="8">
    <location>
        <position position="35"/>
    </location>
</feature>
<comment type="caution">
    <text evidence="7">Lacks conserved residue(s) required for the propagation of feature annotation.</text>
</comment>
<sequence>MNYAVAALFAGLMAITAVAHASSDELRVATFAGGCFWCVEKAFEDVPGVDRAISGYAGGSKENPTYEEVSRGRTDHTEAVQVYYDPAVVSYTGLLQAFWRMMDPTDLDGQFVDRGQQYRPAIFYHNEHQRRVAEHERKELRQMDLYEEPVVVPIEPFTTFYKAEDYHQDYYRKNSVRYWVYTRNSGRFQFTEKVWGDNYDVDYRKFEDDITMDTHADKKTSDQQTSNSAAEDQQQLDFSDYEKPADEALKERLTSLQYSVTQKGKTERAFNNEYWDEERAGIYVDIVSGEPLFSSADKFESGTGWPSFTQPIDDKYVVTKTDRSWFMTRTEVKSKHADSHLGHVFEDGPEPTGLRYCMNSAAMRFIPLEDMAEEGYADYIPAVKEDR</sequence>
<evidence type="ECO:0000259" key="11">
    <source>
        <dbReference type="PROSITE" id="PS51790"/>
    </source>
</evidence>
<dbReference type="Pfam" id="PF01641">
    <property type="entry name" value="SelR"/>
    <property type="match status" value="1"/>
</dbReference>
<organism evidence="12 13">
    <name type="scientific">Pseudidiomarina terrestris</name>
    <dbReference type="NCBI Taxonomy" id="2820060"/>
    <lineage>
        <taxon>Bacteria</taxon>
        <taxon>Pseudomonadati</taxon>
        <taxon>Pseudomonadota</taxon>
        <taxon>Gammaproteobacteria</taxon>
        <taxon>Alteromonadales</taxon>
        <taxon>Idiomarinaceae</taxon>
        <taxon>Pseudidiomarina</taxon>
    </lineage>
</organism>
<dbReference type="InterPro" id="IPR036509">
    <property type="entry name" value="Met_Sox_Rdtase_MsrA_sf"/>
</dbReference>
<keyword evidence="10" id="KW-0732">Signal</keyword>
<evidence type="ECO:0000256" key="8">
    <source>
        <dbReference type="HAMAP-Rule" id="MF_01401"/>
    </source>
</evidence>